<evidence type="ECO:0000313" key="2">
    <source>
        <dbReference type="Proteomes" id="UP001303473"/>
    </source>
</evidence>
<reference evidence="2" key="1">
    <citation type="journal article" date="2023" name="Mol. Phylogenet. Evol.">
        <title>Genome-scale phylogeny and comparative genomics of the fungal order Sordariales.</title>
        <authorList>
            <person name="Hensen N."/>
            <person name="Bonometti L."/>
            <person name="Westerberg I."/>
            <person name="Brannstrom I.O."/>
            <person name="Guillou S."/>
            <person name="Cros-Aarteil S."/>
            <person name="Calhoun S."/>
            <person name="Haridas S."/>
            <person name="Kuo A."/>
            <person name="Mondo S."/>
            <person name="Pangilinan J."/>
            <person name="Riley R."/>
            <person name="LaButti K."/>
            <person name="Andreopoulos B."/>
            <person name="Lipzen A."/>
            <person name="Chen C."/>
            <person name="Yan M."/>
            <person name="Daum C."/>
            <person name="Ng V."/>
            <person name="Clum A."/>
            <person name="Steindorff A."/>
            <person name="Ohm R.A."/>
            <person name="Martin F."/>
            <person name="Silar P."/>
            <person name="Natvig D.O."/>
            <person name="Lalanne C."/>
            <person name="Gautier V."/>
            <person name="Ament-Velasquez S.L."/>
            <person name="Kruys A."/>
            <person name="Hutchinson M.I."/>
            <person name="Powell A.J."/>
            <person name="Barry K."/>
            <person name="Miller A.N."/>
            <person name="Grigoriev I.V."/>
            <person name="Debuchy R."/>
            <person name="Gladieux P."/>
            <person name="Hiltunen Thoren M."/>
            <person name="Johannesson H."/>
        </authorList>
    </citation>
    <scope>NUCLEOTIDE SEQUENCE [LARGE SCALE GENOMIC DNA]</scope>
    <source>
        <strain evidence="2">CBS 340.73</strain>
    </source>
</reference>
<evidence type="ECO:0000313" key="1">
    <source>
        <dbReference type="EMBL" id="KAK3938949.1"/>
    </source>
</evidence>
<proteinExistence type="predicted"/>
<accession>A0AAN6N4J9</accession>
<dbReference type="PANTHER" id="PTHR40619:SF3">
    <property type="entry name" value="FUNGAL STAND N-TERMINAL GOODBYE DOMAIN-CONTAINING PROTEIN"/>
    <property type="match status" value="1"/>
</dbReference>
<protein>
    <submittedName>
        <fullName evidence="1">Uncharacterized protein</fullName>
    </submittedName>
</protein>
<gene>
    <name evidence="1" type="ORF">QBC46DRAFT_264256</name>
</gene>
<comment type="caution">
    <text evidence="1">The sequence shown here is derived from an EMBL/GenBank/DDBJ whole genome shotgun (WGS) entry which is preliminary data.</text>
</comment>
<keyword evidence="2" id="KW-1185">Reference proteome</keyword>
<dbReference type="EMBL" id="MU853819">
    <property type="protein sequence ID" value="KAK3938949.1"/>
    <property type="molecule type" value="Genomic_DNA"/>
</dbReference>
<dbReference type="PANTHER" id="PTHR40619">
    <property type="entry name" value="FUNGAL STAND N-TERMINAL GOODBYE DOMAIN-CONTAINING PROTEIN"/>
    <property type="match status" value="1"/>
</dbReference>
<sequence length="585" mass="66500">MPRPTFTDINAMKFWNGILPEAMKKFSSETIEPKGLSKAGYTIRDKTDWNDVYIVLEGARNKYQKEGGRVGSLLRKVRRKFADNVTPIAAASKIASKLAPDNPYSTPVLGAVEILFDAFKTAANVRKEVFESFDDLVPIFSDVEIFLTMFSGDENIRNASIDLTATTLDAIEHAICFFISNGFLRGGKALLNGSDYQSPLLQSLTKIKTKSTVLKDEAAKSHMYQVYIHTQEIQKDVRRIPELQEHLKNIMKLAKSTNDIVSEHKWYWNCKCLYPYSHNILSQVVASEIQSAAPNPGTTTIGPPIMDPIINMRHGELLYIFSRETPPYDVHDLDFLNNNRVHFLVAEQARVESIVGQQSWRNWMAPASGTKLLVHWNIGDRPRSWGNYTVLSTLTGIMAKHLQRVQDHRFIVLVWFCGRHCGDPADIDNGPRAMITSFVEQLLRRVPVELNLQGLENHVNLTFPLQRWDVRSLLTLLEVLVRILPPTITVMCMVDGVSFYERELFVADALMAFDALDYFTTLFGHGMGPRVKLLLTSSPGTMIIRESFFPWQQQDIFLEVSTVRIRNSTPSDERMIRESGLSEYY</sequence>
<dbReference type="AlphaFoldDB" id="A0AAN6N4J9"/>
<dbReference type="Proteomes" id="UP001303473">
    <property type="component" value="Unassembled WGS sequence"/>
</dbReference>
<organism evidence="1 2">
    <name type="scientific">Diplogelasinospora grovesii</name>
    <dbReference type="NCBI Taxonomy" id="303347"/>
    <lineage>
        <taxon>Eukaryota</taxon>
        <taxon>Fungi</taxon>
        <taxon>Dikarya</taxon>
        <taxon>Ascomycota</taxon>
        <taxon>Pezizomycotina</taxon>
        <taxon>Sordariomycetes</taxon>
        <taxon>Sordariomycetidae</taxon>
        <taxon>Sordariales</taxon>
        <taxon>Diplogelasinosporaceae</taxon>
        <taxon>Diplogelasinospora</taxon>
    </lineage>
</organism>
<name>A0AAN6N4J9_9PEZI</name>